<dbReference type="EMBL" id="KV425882">
    <property type="protein sequence ID" value="KZW03861.1"/>
    <property type="molecule type" value="Genomic_DNA"/>
</dbReference>
<evidence type="ECO:0000256" key="3">
    <source>
        <dbReference type="SAM" id="MobiDB-lite"/>
    </source>
</evidence>
<dbReference type="InterPro" id="IPR027417">
    <property type="entry name" value="P-loop_NTPase"/>
</dbReference>
<organism evidence="5 6">
    <name type="scientific">Exidia glandulosa HHB12029</name>
    <dbReference type="NCBI Taxonomy" id="1314781"/>
    <lineage>
        <taxon>Eukaryota</taxon>
        <taxon>Fungi</taxon>
        <taxon>Dikarya</taxon>
        <taxon>Basidiomycota</taxon>
        <taxon>Agaricomycotina</taxon>
        <taxon>Agaricomycetes</taxon>
        <taxon>Auriculariales</taxon>
        <taxon>Exidiaceae</taxon>
        <taxon>Exidia</taxon>
    </lineage>
</organism>
<gene>
    <name evidence="5" type="ORF">EXIGLDRAFT_599586</name>
</gene>
<dbReference type="PANTHER" id="PTHR43394:SF1">
    <property type="entry name" value="ATP-BINDING CASSETTE SUB-FAMILY B MEMBER 10, MITOCHONDRIAL"/>
    <property type="match status" value="1"/>
</dbReference>
<feature type="domain" description="ABC transporter" evidence="4">
    <location>
        <begin position="431"/>
        <end position="699"/>
    </location>
</feature>
<keyword evidence="6" id="KW-1185">Reference proteome</keyword>
<proteinExistence type="predicted"/>
<dbReference type="InterPro" id="IPR017871">
    <property type="entry name" value="ABC_transporter-like_CS"/>
</dbReference>
<keyword evidence="2" id="KW-0067">ATP-binding</keyword>
<dbReference type="OrthoDB" id="6500128at2759"/>
<accession>A0A165QNI5</accession>
<keyword evidence="1" id="KW-0547">Nucleotide-binding</keyword>
<feature type="compositionally biased region" description="Basic residues" evidence="3">
    <location>
        <begin position="1"/>
        <end position="10"/>
    </location>
</feature>
<dbReference type="InterPro" id="IPR039421">
    <property type="entry name" value="Type_1_exporter"/>
</dbReference>
<protein>
    <submittedName>
        <fullName evidence="5">p-loop containing nucleoside triphosphate hydrolase protein</fullName>
    </submittedName>
</protein>
<dbReference type="Pfam" id="PF00005">
    <property type="entry name" value="ABC_tran"/>
    <property type="match status" value="1"/>
</dbReference>
<dbReference type="GO" id="GO:0015421">
    <property type="term" value="F:ABC-type oligopeptide transporter activity"/>
    <property type="evidence" value="ECO:0007669"/>
    <property type="project" value="TreeGrafter"/>
</dbReference>
<dbReference type="PROSITE" id="PS00211">
    <property type="entry name" value="ABC_TRANSPORTER_1"/>
    <property type="match status" value="1"/>
</dbReference>
<dbReference type="PROSITE" id="PS50893">
    <property type="entry name" value="ABC_TRANSPORTER_2"/>
    <property type="match status" value="1"/>
</dbReference>
<dbReference type="Gene3D" id="3.40.50.300">
    <property type="entry name" value="P-loop containing nucleotide triphosphate hydrolases"/>
    <property type="match status" value="1"/>
</dbReference>
<dbReference type="STRING" id="1314781.A0A165QNI5"/>
<dbReference type="SUPFAM" id="SSF52540">
    <property type="entry name" value="P-loop containing nucleoside triphosphate hydrolases"/>
    <property type="match status" value="1"/>
</dbReference>
<sequence>MPLRPRKRRNKDLSAFFPLPNPPAPKANPDEAIALWQASRTPSSPPGSRRPFNLKNALLAWQIFHVSLPQLLPICWGDGMRDALTMSALHVVRGLMPASRAFSQACILDEVQLLLVTQNGSWLHLGRLVATELARVLFEHGFEFLTSEKESRIRQDVKLRIESLQLQMRLRLDMPSLSDPEVRDLLHESDLFVRSFSGGLGPLSPLDFLSVFTTFADFAAQLWLLWTIADFGLASSTPWILFISLLPTLLGVTTSWLGALQPWPQSPAGSHDAAYSEQSERMRTLAFSEAYRQEVLFFGLGPWILQSWKSARKELLRVQTITAAASCASMARTFVHSGSSEVISLIQHVALAPQLSGVTLGVFTVWRSAISSLIQSVSHLSRSCELFYQSIFLMQAFIAAMTVRPKLEPRPDNVVPYRTAMSADGNRGMRIEARNLSFRYPEKTQPALRNVNIVIEPGETIAVVGYNGKLLACSGKTTFASLLLRLFDFDEGELLLNGVDIRRYSAAELHTHSTALFQNFARFSNSTLRENTGFGRVELLDSTADIANALDRAGAAKIVETCPEGIDTKLDFSAFDLTQSSGSSSPGFQGRRALSGGEWQRVAIARALMRASTSDLLLLDEASSALDARAQRELFERIDAVSRTSDGRRRMTVIYITHRLSTVRHAHKVAMFEDGTITDFGTHEELMSRSNSSYKALFDAFTS</sequence>
<dbReference type="SMART" id="SM00382">
    <property type="entry name" value="AAA"/>
    <property type="match status" value="1"/>
</dbReference>
<evidence type="ECO:0000256" key="1">
    <source>
        <dbReference type="ARBA" id="ARBA00022741"/>
    </source>
</evidence>
<dbReference type="InParanoid" id="A0A165QNI5"/>
<dbReference type="Proteomes" id="UP000077266">
    <property type="component" value="Unassembled WGS sequence"/>
</dbReference>
<name>A0A165QNI5_EXIGL</name>
<evidence type="ECO:0000313" key="5">
    <source>
        <dbReference type="EMBL" id="KZW03861.1"/>
    </source>
</evidence>
<reference evidence="5 6" key="1">
    <citation type="journal article" date="2016" name="Mol. Biol. Evol.">
        <title>Comparative Genomics of Early-Diverging Mushroom-Forming Fungi Provides Insights into the Origins of Lignocellulose Decay Capabilities.</title>
        <authorList>
            <person name="Nagy L.G."/>
            <person name="Riley R."/>
            <person name="Tritt A."/>
            <person name="Adam C."/>
            <person name="Daum C."/>
            <person name="Floudas D."/>
            <person name="Sun H."/>
            <person name="Yadav J.S."/>
            <person name="Pangilinan J."/>
            <person name="Larsson K.H."/>
            <person name="Matsuura K."/>
            <person name="Barry K."/>
            <person name="Labutti K."/>
            <person name="Kuo R."/>
            <person name="Ohm R.A."/>
            <person name="Bhattacharya S.S."/>
            <person name="Shirouzu T."/>
            <person name="Yoshinaga Y."/>
            <person name="Martin F.M."/>
            <person name="Grigoriev I.V."/>
            <person name="Hibbett D.S."/>
        </authorList>
    </citation>
    <scope>NUCLEOTIDE SEQUENCE [LARGE SCALE GENOMIC DNA]</scope>
    <source>
        <strain evidence="5 6">HHB12029</strain>
    </source>
</reference>
<evidence type="ECO:0000313" key="6">
    <source>
        <dbReference type="Proteomes" id="UP000077266"/>
    </source>
</evidence>
<dbReference type="PANTHER" id="PTHR43394">
    <property type="entry name" value="ATP-DEPENDENT PERMEASE MDL1, MITOCHONDRIAL"/>
    <property type="match status" value="1"/>
</dbReference>
<dbReference type="GO" id="GO:0016887">
    <property type="term" value="F:ATP hydrolysis activity"/>
    <property type="evidence" value="ECO:0007669"/>
    <property type="project" value="InterPro"/>
</dbReference>
<keyword evidence="5" id="KW-0378">Hydrolase</keyword>
<evidence type="ECO:0000256" key="2">
    <source>
        <dbReference type="ARBA" id="ARBA00022840"/>
    </source>
</evidence>
<dbReference type="InterPro" id="IPR003439">
    <property type="entry name" value="ABC_transporter-like_ATP-bd"/>
</dbReference>
<dbReference type="InterPro" id="IPR003593">
    <property type="entry name" value="AAA+_ATPase"/>
</dbReference>
<dbReference type="AlphaFoldDB" id="A0A165QNI5"/>
<evidence type="ECO:0000259" key="4">
    <source>
        <dbReference type="PROSITE" id="PS50893"/>
    </source>
</evidence>
<feature type="region of interest" description="Disordered" evidence="3">
    <location>
        <begin position="1"/>
        <end position="31"/>
    </location>
</feature>
<dbReference type="GO" id="GO:0005524">
    <property type="term" value="F:ATP binding"/>
    <property type="evidence" value="ECO:0007669"/>
    <property type="project" value="UniProtKB-KW"/>
</dbReference>